<reference evidence="1" key="2">
    <citation type="submission" date="2019-04" db="EMBL/GenBank/DDBJ databases">
        <authorList>
            <person name="Bisanz J.E."/>
            <person name="Chagwedera N.D."/>
            <person name="Chawla A."/>
            <person name="Turnbaugh P.J."/>
        </authorList>
    </citation>
    <scope>NUCLEOTIDE SEQUENCE</scope>
    <source>
        <strain evidence="1">I8-5</strain>
    </source>
</reference>
<reference evidence="1" key="1">
    <citation type="journal article" date="2019" name="Cell Metab.">
        <title>Nutrient sensing in CD11c cells alters the gut microbiome to regulate food intake and body mass.</title>
        <authorList>
            <person name="Chagwedera N.D."/>
            <person name="Ang Q.Y."/>
            <person name="Bisanz J.E."/>
            <person name="Leong Y.A."/>
            <person name="Ganeshan K."/>
            <person name="Cai J."/>
            <person name="Patterson A.D."/>
            <person name="Turnbaugh P.J."/>
            <person name="Chawla A."/>
        </authorList>
    </citation>
    <scope>NUCLEOTIDE SEQUENCE</scope>
    <source>
        <strain evidence="1">I8-5</strain>
    </source>
</reference>
<dbReference type="Proteomes" id="UP000297521">
    <property type="component" value="Unassembled WGS sequence"/>
</dbReference>
<evidence type="ECO:0000313" key="2">
    <source>
        <dbReference type="Proteomes" id="UP000297521"/>
    </source>
</evidence>
<comment type="caution">
    <text evidence="1">The sequence shown here is derived from an EMBL/GenBank/DDBJ whole genome shotgun (WGS) entry which is preliminary data.</text>
</comment>
<dbReference type="AlphaFoldDB" id="A0AAX2SRQ1"/>
<dbReference type="EMBL" id="SRKR01000014">
    <property type="protein sequence ID" value="TGB10393.1"/>
    <property type="molecule type" value="Genomic_DNA"/>
</dbReference>
<sequence length="103" mass="11814">MFGIKDNFFGEIDAQALVDSLRRSKSNTAVVVKTDCEYCQEPYKKMWLFDGLIYLQIEHADGLHYLNVVPNGGSEDVGFLYNLCASQEIHFCPMCGEKFEEEY</sequence>
<dbReference type="RefSeq" id="WP_065868964.1">
    <property type="nucleotide sequence ID" value="NZ_JAJAOY010000026.1"/>
</dbReference>
<accession>A0AAX2SRQ1</accession>
<gene>
    <name evidence="1" type="ORF">E5F87_08035</name>
</gene>
<proteinExistence type="predicted"/>
<name>A0AAX2SRQ1_LIMRT</name>
<evidence type="ECO:0000313" key="1">
    <source>
        <dbReference type="EMBL" id="TGB10393.1"/>
    </source>
</evidence>
<organism evidence="1 2">
    <name type="scientific">Limosilactobacillus reuteri</name>
    <name type="common">Lactobacillus reuteri</name>
    <dbReference type="NCBI Taxonomy" id="1598"/>
    <lineage>
        <taxon>Bacteria</taxon>
        <taxon>Bacillati</taxon>
        <taxon>Bacillota</taxon>
        <taxon>Bacilli</taxon>
        <taxon>Lactobacillales</taxon>
        <taxon>Lactobacillaceae</taxon>
        <taxon>Limosilactobacillus</taxon>
    </lineage>
</organism>
<protein>
    <submittedName>
        <fullName evidence="1">Uncharacterized protein</fullName>
    </submittedName>
</protein>